<gene>
    <name evidence="1" type="ORF">BSIN_3264</name>
</gene>
<proteinExistence type="predicted"/>
<dbReference type="EMBL" id="FXAN01000049">
    <property type="protein sequence ID" value="SMG00072.1"/>
    <property type="molecule type" value="Genomic_DNA"/>
</dbReference>
<sequence length="51" mass="5915">MLNNLFAYCVATRIFDAMHDLLEEIQSTRRCPTRSIYGLFLCAVFVTSVRQ</sequence>
<evidence type="ECO:0000313" key="1">
    <source>
        <dbReference type="EMBL" id="SMG00072.1"/>
    </source>
</evidence>
<organism evidence="1 2">
    <name type="scientific">Burkholderia singularis</name>
    <dbReference type="NCBI Taxonomy" id="1503053"/>
    <lineage>
        <taxon>Bacteria</taxon>
        <taxon>Pseudomonadati</taxon>
        <taxon>Pseudomonadota</taxon>
        <taxon>Betaproteobacteria</taxon>
        <taxon>Burkholderiales</taxon>
        <taxon>Burkholderiaceae</taxon>
        <taxon>Burkholderia</taxon>
        <taxon>pseudomallei group</taxon>
    </lineage>
</organism>
<accession>A0A238H485</accession>
<evidence type="ECO:0000313" key="2">
    <source>
        <dbReference type="Proteomes" id="UP000198460"/>
    </source>
</evidence>
<dbReference type="Proteomes" id="UP000198460">
    <property type="component" value="Unassembled WGS sequence"/>
</dbReference>
<protein>
    <submittedName>
        <fullName evidence="1">Uncharacterized protein</fullName>
    </submittedName>
</protein>
<reference evidence="1 2" key="1">
    <citation type="submission" date="2017-04" db="EMBL/GenBank/DDBJ databases">
        <authorList>
            <person name="Afonso C.L."/>
            <person name="Miller P.J."/>
            <person name="Scott M.A."/>
            <person name="Spackman E."/>
            <person name="Goraichik I."/>
            <person name="Dimitrov K.M."/>
            <person name="Suarez D.L."/>
            <person name="Swayne D.E."/>
        </authorList>
    </citation>
    <scope>NUCLEOTIDE SEQUENCE [LARGE SCALE GENOMIC DNA]</scope>
    <source>
        <strain evidence="1">LMG 28154</strain>
    </source>
</reference>
<name>A0A238H485_9BURK</name>
<dbReference type="AlphaFoldDB" id="A0A238H485"/>